<sequence>MQVTLLFTMQAENLRVKESVNSLAWKFISSSQMVDLVQLTVDGVQKTLAEILEFKHYQICMKEGILLDYYVSGFCWTKEQKFTMLQISTFMTLLKRILENISEKHLPLLDNLKELKKVMAEVVLSRLEKSDRREFFTVDQGKAIISYMKISVQKS</sequence>
<comment type="caution">
    <text evidence="1">The sequence shown here is derived from an EMBL/GenBank/DDBJ whole genome shotgun (WGS) entry which is preliminary data.</text>
</comment>
<keyword evidence="2" id="KW-1185">Reference proteome</keyword>
<evidence type="ECO:0000313" key="1">
    <source>
        <dbReference type="EMBL" id="GCB75144.1"/>
    </source>
</evidence>
<dbReference type="InterPro" id="IPR032727">
    <property type="entry name" value="CLAMP"/>
</dbReference>
<dbReference type="Proteomes" id="UP000288216">
    <property type="component" value="Unassembled WGS sequence"/>
</dbReference>
<dbReference type="OrthoDB" id="2126027at2759"/>
<dbReference type="PANTHER" id="PTHR28457">
    <property type="entry name" value="COILED-COIL DOMAIN-CONTAINING PROTEIN 189"/>
    <property type="match status" value="1"/>
</dbReference>
<dbReference type="EMBL" id="BFAA01009857">
    <property type="protein sequence ID" value="GCB75144.1"/>
    <property type="molecule type" value="Genomic_DNA"/>
</dbReference>
<name>A0A401PPT5_SCYTO</name>
<accession>A0A401PPT5</accession>
<reference evidence="1 2" key="1">
    <citation type="journal article" date="2018" name="Nat. Ecol. Evol.">
        <title>Shark genomes provide insights into elasmobranch evolution and the origin of vertebrates.</title>
        <authorList>
            <person name="Hara Y"/>
            <person name="Yamaguchi K"/>
            <person name="Onimaru K"/>
            <person name="Kadota M"/>
            <person name="Koyanagi M"/>
            <person name="Keeley SD"/>
            <person name="Tatsumi K"/>
            <person name="Tanaka K"/>
            <person name="Motone F"/>
            <person name="Kageyama Y"/>
            <person name="Nozu R"/>
            <person name="Adachi N"/>
            <person name="Nishimura O"/>
            <person name="Nakagawa R"/>
            <person name="Tanegashima C"/>
            <person name="Kiyatake I"/>
            <person name="Matsumoto R"/>
            <person name="Murakumo K"/>
            <person name="Nishida K"/>
            <person name="Terakita A"/>
            <person name="Kuratani S"/>
            <person name="Sato K"/>
            <person name="Hyodo S Kuraku.S."/>
        </authorList>
    </citation>
    <scope>NUCLEOTIDE SEQUENCE [LARGE SCALE GENOMIC DNA]</scope>
</reference>
<proteinExistence type="predicted"/>
<protein>
    <submittedName>
        <fullName evidence="1">Uncharacterized protein</fullName>
    </submittedName>
</protein>
<dbReference type="PANTHER" id="PTHR28457:SF3">
    <property type="entry name" value="CILIARY-ASSOCIATED CALCIUM-BINDING COILED-COIL PROTEIN 1"/>
    <property type="match status" value="1"/>
</dbReference>
<gene>
    <name evidence="1" type="ORF">scyTo_0016373</name>
</gene>
<dbReference type="Pfam" id="PF14769">
    <property type="entry name" value="CLAMP"/>
    <property type="match status" value="1"/>
</dbReference>
<dbReference type="STRING" id="75743.A0A401PPT5"/>
<evidence type="ECO:0000313" key="2">
    <source>
        <dbReference type="Proteomes" id="UP000288216"/>
    </source>
</evidence>
<dbReference type="AlphaFoldDB" id="A0A401PPT5"/>
<organism evidence="1 2">
    <name type="scientific">Scyliorhinus torazame</name>
    <name type="common">Cloudy catshark</name>
    <name type="synonym">Catulus torazame</name>
    <dbReference type="NCBI Taxonomy" id="75743"/>
    <lineage>
        <taxon>Eukaryota</taxon>
        <taxon>Metazoa</taxon>
        <taxon>Chordata</taxon>
        <taxon>Craniata</taxon>
        <taxon>Vertebrata</taxon>
        <taxon>Chondrichthyes</taxon>
        <taxon>Elasmobranchii</taxon>
        <taxon>Galeomorphii</taxon>
        <taxon>Galeoidea</taxon>
        <taxon>Carcharhiniformes</taxon>
        <taxon>Scyliorhinidae</taxon>
        <taxon>Scyliorhinus</taxon>
    </lineage>
</organism>